<reference evidence="2" key="1">
    <citation type="journal article" date="2019" name="Int. J. Syst. Evol. Microbiol.">
        <title>The Global Catalogue of Microorganisms (GCM) 10K type strain sequencing project: providing services to taxonomists for standard genome sequencing and annotation.</title>
        <authorList>
            <consortium name="The Broad Institute Genomics Platform"/>
            <consortium name="The Broad Institute Genome Sequencing Center for Infectious Disease"/>
            <person name="Wu L."/>
            <person name="Ma J."/>
        </authorList>
    </citation>
    <scope>NUCLEOTIDE SEQUENCE [LARGE SCALE GENOMIC DNA]</scope>
    <source>
        <strain evidence="2">CCUG 63830</strain>
    </source>
</reference>
<evidence type="ECO:0008006" key="3">
    <source>
        <dbReference type="Google" id="ProtNLM"/>
    </source>
</evidence>
<comment type="caution">
    <text evidence="1">The sequence shown here is derived from an EMBL/GenBank/DDBJ whole genome shotgun (WGS) entry which is preliminary data.</text>
</comment>
<dbReference type="Proteomes" id="UP001596317">
    <property type="component" value="Unassembled WGS sequence"/>
</dbReference>
<accession>A0ABW1ZT67</accession>
<name>A0ABW1ZT67_9DEIO</name>
<organism evidence="1 2">
    <name type="scientific">Deinococcus multiflagellatus</name>
    <dbReference type="NCBI Taxonomy" id="1656887"/>
    <lineage>
        <taxon>Bacteria</taxon>
        <taxon>Thermotogati</taxon>
        <taxon>Deinococcota</taxon>
        <taxon>Deinococci</taxon>
        <taxon>Deinococcales</taxon>
        <taxon>Deinococcaceae</taxon>
        <taxon>Deinococcus</taxon>
    </lineage>
</organism>
<dbReference type="RefSeq" id="WP_224609733.1">
    <property type="nucleotide sequence ID" value="NZ_JAIQXV010000012.1"/>
</dbReference>
<evidence type="ECO:0000313" key="1">
    <source>
        <dbReference type="EMBL" id="MFC6663677.1"/>
    </source>
</evidence>
<sequence>MTRVFPELRWHFDSTDHPVAAEVAHWFEDVRDFDLVPLSDDPRLTADIHAHMPILKHDAEVLHRRWMPPLPFYDECYDLDILIRQVNADLFTTLPEVQGVHGRYTSGGRPMILLLCAVSDPQRLSATLIHEFGHHLKYMNGPSKDGFPMANWLLEEILAEQLVADCCGFTYLTHNKSCPPQAKETVHRFLIEEEDRDNLDLYDEIVDFTDSRDSGLHCYALANELIRLQRWTFAELLKMNDRAFRAALLESTDLWTDQGDAGEVS</sequence>
<dbReference type="EMBL" id="JBHSWB010000004">
    <property type="protein sequence ID" value="MFC6663677.1"/>
    <property type="molecule type" value="Genomic_DNA"/>
</dbReference>
<evidence type="ECO:0000313" key="2">
    <source>
        <dbReference type="Proteomes" id="UP001596317"/>
    </source>
</evidence>
<protein>
    <recommendedName>
        <fullName evidence="3">DUF955 domain-containing protein</fullName>
    </recommendedName>
</protein>
<proteinExistence type="predicted"/>
<gene>
    <name evidence="1" type="ORF">ACFP90_27065</name>
</gene>
<keyword evidence="2" id="KW-1185">Reference proteome</keyword>